<dbReference type="Proteomes" id="UP001164305">
    <property type="component" value="Chromosome"/>
</dbReference>
<keyword evidence="5" id="KW-1185">Reference proteome</keyword>
<evidence type="ECO:0000256" key="1">
    <source>
        <dbReference type="ARBA" id="ARBA00023125"/>
    </source>
</evidence>
<dbReference type="PANTHER" id="PTHR30204">
    <property type="entry name" value="REDOX-CYCLING DRUG-SENSING TRANSCRIPTIONAL ACTIVATOR SOXR"/>
    <property type="match status" value="1"/>
</dbReference>
<dbReference type="RefSeq" id="WP_263595021.1">
    <property type="nucleotide sequence ID" value="NZ_CP107020.1"/>
</dbReference>
<proteinExistence type="predicted"/>
<dbReference type="PROSITE" id="PS00552">
    <property type="entry name" value="HTH_MERR_1"/>
    <property type="match status" value="1"/>
</dbReference>
<dbReference type="Gene3D" id="3.60.40.10">
    <property type="entry name" value="PPM-type phosphatase domain"/>
    <property type="match status" value="1"/>
</dbReference>
<feature type="domain" description="PPM-type phosphatase" evidence="3">
    <location>
        <begin position="137"/>
        <end position="370"/>
    </location>
</feature>
<accession>A0ABY6G3N9</accession>
<dbReference type="Gene3D" id="1.10.1660.10">
    <property type="match status" value="1"/>
</dbReference>
<reference evidence="4" key="1">
    <citation type="submission" date="2022-10" db="EMBL/GenBank/DDBJ databases">
        <title>Whole-Genome Sequencing of Brachybacterium huguangmaarense BRM-3, Isolated from Betula schmidtii.</title>
        <authorList>
            <person name="Haam D."/>
        </authorList>
    </citation>
    <scope>NUCLEOTIDE SEQUENCE</scope>
    <source>
        <strain evidence="4">BRM-3</strain>
    </source>
</reference>
<dbReference type="PROSITE" id="PS51746">
    <property type="entry name" value="PPM_2"/>
    <property type="match status" value="1"/>
</dbReference>
<dbReference type="SUPFAM" id="SSF46955">
    <property type="entry name" value="Putative DNA-binding domain"/>
    <property type="match status" value="1"/>
</dbReference>
<dbReference type="SMART" id="SM00331">
    <property type="entry name" value="PP2C_SIG"/>
    <property type="match status" value="1"/>
</dbReference>
<dbReference type="Pfam" id="PF13411">
    <property type="entry name" value="MerR_1"/>
    <property type="match status" value="1"/>
</dbReference>
<dbReference type="SMART" id="SM00422">
    <property type="entry name" value="HTH_MERR"/>
    <property type="match status" value="1"/>
</dbReference>
<dbReference type="PROSITE" id="PS50937">
    <property type="entry name" value="HTH_MERR_2"/>
    <property type="match status" value="1"/>
</dbReference>
<dbReference type="SUPFAM" id="SSF81606">
    <property type="entry name" value="PP2C-like"/>
    <property type="match status" value="1"/>
</dbReference>
<organism evidence="4 5">
    <name type="scientific">Brachybacterium huguangmaarense</name>
    <dbReference type="NCBI Taxonomy" id="1652028"/>
    <lineage>
        <taxon>Bacteria</taxon>
        <taxon>Bacillati</taxon>
        <taxon>Actinomycetota</taxon>
        <taxon>Actinomycetes</taxon>
        <taxon>Micrococcales</taxon>
        <taxon>Dermabacteraceae</taxon>
        <taxon>Brachybacterium</taxon>
    </lineage>
</organism>
<dbReference type="EMBL" id="CP107020">
    <property type="protein sequence ID" value="UYG17813.1"/>
    <property type="molecule type" value="Genomic_DNA"/>
</dbReference>
<sequence length="371" mass="37864">MHETSPDARGSHEPLSIGELATASGLSAKALRLYDESGLLPPRAVDPVTGYRSYGTDQVPRARLIAALRGVGMGLARIAIVCDLPSDAAASEIRSWWRQERADAISRDGAVLQLLTALGSTRKAPVMTSIDPTGSPRIASAAARADIGTTRPAQQDAALERPLPGGRRMLGVADGFGEDALLAQETLGIVSGALVSALAAGDDLSGALDRAWHEAEALAAARPGGELGTTLTVAAIEGERLVLAHIGDTRAYLVRDGRIDVLTQDHTHVLSLVAAGRLTADEAAAHPDRATLNRALAPGAPTAPDLLVRHVMAGDRVVLLSDGVHAVVPAAGLAPVLTAPGSAEEVADALVGLALAAGGPDNIAVAVAELA</sequence>
<dbReference type="CDD" id="cd00143">
    <property type="entry name" value="PP2Cc"/>
    <property type="match status" value="1"/>
</dbReference>
<evidence type="ECO:0000313" key="5">
    <source>
        <dbReference type="Proteomes" id="UP001164305"/>
    </source>
</evidence>
<dbReference type="InterPro" id="IPR047057">
    <property type="entry name" value="MerR_fam"/>
</dbReference>
<dbReference type="InterPro" id="IPR036457">
    <property type="entry name" value="PPM-type-like_dom_sf"/>
</dbReference>
<protein>
    <submittedName>
        <fullName evidence="4">MerR family transcriptional regulator</fullName>
    </submittedName>
</protein>
<evidence type="ECO:0000313" key="4">
    <source>
        <dbReference type="EMBL" id="UYG17813.1"/>
    </source>
</evidence>
<name>A0ABY6G3N9_9MICO</name>
<keyword evidence="1" id="KW-0238">DNA-binding</keyword>
<dbReference type="SMART" id="SM00332">
    <property type="entry name" value="PP2Cc"/>
    <property type="match status" value="1"/>
</dbReference>
<evidence type="ECO:0000259" key="2">
    <source>
        <dbReference type="PROSITE" id="PS50937"/>
    </source>
</evidence>
<evidence type="ECO:0000259" key="3">
    <source>
        <dbReference type="PROSITE" id="PS51746"/>
    </source>
</evidence>
<gene>
    <name evidence="4" type="ORF">BRM3_05170</name>
</gene>
<dbReference type="Pfam" id="PF13672">
    <property type="entry name" value="PP2C_2"/>
    <property type="match status" value="1"/>
</dbReference>
<dbReference type="PANTHER" id="PTHR30204:SF97">
    <property type="entry name" value="MERR FAMILY REGULATORY PROTEIN"/>
    <property type="match status" value="1"/>
</dbReference>
<dbReference type="InterPro" id="IPR009061">
    <property type="entry name" value="DNA-bd_dom_put_sf"/>
</dbReference>
<dbReference type="InterPro" id="IPR000551">
    <property type="entry name" value="MerR-type_HTH_dom"/>
</dbReference>
<feature type="domain" description="HTH merR-type" evidence="2">
    <location>
        <begin position="14"/>
        <end position="84"/>
    </location>
</feature>
<dbReference type="InterPro" id="IPR001932">
    <property type="entry name" value="PPM-type_phosphatase-like_dom"/>
</dbReference>